<organism evidence="1 2">
    <name type="scientific">Larsenimonas suaedae</name>
    <dbReference type="NCBI Taxonomy" id="1851019"/>
    <lineage>
        <taxon>Bacteria</taxon>
        <taxon>Pseudomonadati</taxon>
        <taxon>Pseudomonadota</taxon>
        <taxon>Gammaproteobacteria</taxon>
        <taxon>Oceanospirillales</taxon>
        <taxon>Halomonadaceae</taxon>
        <taxon>Larsenimonas</taxon>
    </lineage>
</organism>
<protein>
    <submittedName>
        <fullName evidence="1">Uncharacterized protein</fullName>
    </submittedName>
</protein>
<accession>A0ABU1GYY8</accession>
<reference evidence="1 2" key="1">
    <citation type="submission" date="2023-04" db="EMBL/GenBank/DDBJ databases">
        <title>A long-awaited taxogenomic arrangement of the family Halomonadaceae.</title>
        <authorList>
            <person name="De La Haba R."/>
            <person name="Chuvochina M."/>
            <person name="Wittouck S."/>
            <person name="Arahal D.R."/>
            <person name="Sanchez-Porro C."/>
            <person name="Hugenholtz P."/>
            <person name="Ventosa A."/>
        </authorList>
    </citation>
    <scope>NUCLEOTIDE SEQUENCE [LARGE SCALE GENOMIC DNA]</scope>
    <source>
        <strain evidence="1 2">DSM 22428</strain>
    </source>
</reference>
<evidence type="ECO:0000313" key="2">
    <source>
        <dbReference type="Proteomes" id="UP001269375"/>
    </source>
</evidence>
<name>A0ABU1GYY8_9GAMM</name>
<sequence length="61" mass="7001">MSLNNAHVHDHFQAHADEAEMNLHISHAAYEELAWQEQVNEQQYLASLNQTLNQTPSTDQT</sequence>
<dbReference type="EMBL" id="JARWAO010000010">
    <property type="protein sequence ID" value="MDR5897262.1"/>
    <property type="molecule type" value="Genomic_DNA"/>
</dbReference>
<comment type="caution">
    <text evidence="1">The sequence shown here is derived from an EMBL/GenBank/DDBJ whole genome shotgun (WGS) entry which is preliminary data.</text>
</comment>
<dbReference type="Proteomes" id="UP001269375">
    <property type="component" value="Unassembled WGS sequence"/>
</dbReference>
<evidence type="ECO:0000313" key="1">
    <source>
        <dbReference type="EMBL" id="MDR5897262.1"/>
    </source>
</evidence>
<keyword evidence="2" id="KW-1185">Reference proteome</keyword>
<gene>
    <name evidence="1" type="ORF">QC825_14420</name>
</gene>
<dbReference type="RefSeq" id="WP_251595517.1">
    <property type="nucleotide sequence ID" value="NZ_JAMLJI010000006.1"/>
</dbReference>
<proteinExistence type="predicted"/>